<dbReference type="Proteomes" id="UP000283295">
    <property type="component" value="Unassembled WGS sequence"/>
</dbReference>
<sequence>MARQRKKGNPIVTAVIFGIFGIVLLFLGIRTFIGLHGTLLNVTTCDPSEIKPGIYVEGTISYGYGAYIEKTTTYNHIVTKTDGYYYLVDICDKNADGSDNDTARWIGISISKSDNDKFDAISTQDDAPPIDITGVIRKNSSKVQGFLDDYITSYVDMYASYYDYTATSEDYASAKAEAFPYYIEMVDSSDYIFNLVLGLIFVLVAVFMVFKATRSKNHISAPAQPAGTAYYDGSGDFNGINATGDVYQPGNTSGMYTPGMSNMDNTSYPQHQTATPQPPYNDPFYSQQPTADELQTTDSTTYGATDTATLSSSFTLKSDD</sequence>
<reference evidence="3 4" key="1">
    <citation type="submission" date="2018-08" db="EMBL/GenBank/DDBJ databases">
        <title>A genome reference for cultivated species of the human gut microbiota.</title>
        <authorList>
            <person name="Zou Y."/>
            <person name="Xue W."/>
            <person name="Luo G."/>
        </authorList>
    </citation>
    <scope>NUCLEOTIDE SEQUENCE [LARGE SCALE GENOMIC DNA]</scope>
    <source>
        <strain evidence="3 4">AF22-21</strain>
    </source>
</reference>
<feature type="transmembrane region" description="Helical" evidence="2">
    <location>
        <begin position="191"/>
        <end position="210"/>
    </location>
</feature>
<feature type="transmembrane region" description="Helical" evidence="2">
    <location>
        <begin position="12"/>
        <end position="33"/>
    </location>
</feature>
<proteinExistence type="predicted"/>
<dbReference type="Pfam" id="PF20456">
    <property type="entry name" value="DUF6709"/>
    <property type="match status" value="1"/>
</dbReference>
<protein>
    <submittedName>
        <fullName evidence="3">Uncharacterized protein</fullName>
    </submittedName>
</protein>
<keyword evidence="2" id="KW-1133">Transmembrane helix</keyword>
<evidence type="ECO:0000256" key="1">
    <source>
        <dbReference type="SAM" id="MobiDB-lite"/>
    </source>
</evidence>
<feature type="compositionally biased region" description="Low complexity" evidence="1">
    <location>
        <begin position="296"/>
        <end position="305"/>
    </location>
</feature>
<dbReference type="AlphaFoldDB" id="A0A3R6ARM2"/>
<name>A0A3R6ARM2_9FIRM</name>
<feature type="compositionally biased region" description="Polar residues" evidence="1">
    <location>
        <begin position="284"/>
        <end position="294"/>
    </location>
</feature>
<evidence type="ECO:0000313" key="3">
    <source>
        <dbReference type="EMBL" id="RGS42778.1"/>
    </source>
</evidence>
<comment type="caution">
    <text evidence="3">The sequence shown here is derived from an EMBL/GenBank/DDBJ whole genome shotgun (WGS) entry which is preliminary data.</text>
</comment>
<feature type="region of interest" description="Disordered" evidence="1">
    <location>
        <begin position="256"/>
        <end position="305"/>
    </location>
</feature>
<feature type="compositionally biased region" description="Polar residues" evidence="1">
    <location>
        <begin position="256"/>
        <end position="275"/>
    </location>
</feature>
<keyword evidence="2" id="KW-0812">Transmembrane</keyword>
<dbReference type="EMBL" id="QRVK01000016">
    <property type="protein sequence ID" value="RGS42778.1"/>
    <property type="molecule type" value="Genomic_DNA"/>
</dbReference>
<evidence type="ECO:0000313" key="4">
    <source>
        <dbReference type="Proteomes" id="UP000283295"/>
    </source>
</evidence>
<keyword evidence="2" id="KW-0472">Membrane</keyword>
<evidence type="ECO:0000256" key="2">
    <source>
        <dbReference type="SAM" id="Phobius"/>
    </source>
</evidence>
<gene>
    <name evidence="3" type="ORF">DWX94_07845</name>
</gene>
<dbReference type="OrthoDB" id="9926532at2"/>
<dbReference type="InterPro" id="IPR046555">
    <property type="entry name" value="DUF6709"/>
</dbReference>
<accession>A0A3R6ARM2</accession>
<organism evidence="3 4">
    <name type="scientific">Coprococcus eutactus</name>
    <dbReference type="NCBI Taxonomy" id="33043"/>
    <lineage>
        <taxon>Bacteria</taxon>
        <taxon>Bacillati</taxon>
        <taxon>Bacillota</taxon>
        <taxon>Clostridia</taxon>
        <taxon>Lachnospirales</taxon>
        <taxon>Lachnospiraceae</taxon>
        <taxon>Coprococcus</taxon>
    </lineage>
</organism>